<dbReference type="SUPFAM" id="SSF89124">
    <property type="entry name" value="Nop domain"/>
    <property type="match status" value="1"/>
</dbReference>
<dbReference type="Pfam" id="PF08156">
    <property type="entry name" value="NOP5NT"/>
    <property type="match status" value="1"/>
</dbReference>
<dbReference type="SMART" id="SM00931">
    <property type="entry name" value="NOSIC"/>
    <property type="match status" value="1"/>
</dbReference>
<evidence type="ECO:0000256" key="3">
    <source>
        <dbReference type="ARBA" id="ARBA00022517"/>
    </source>
</evidence>
<dbReference type="Proteomes" id="UP001530293">
    <property type="component" value="Unassembled WGS sequence"/>
</dbReference>
<dbReference type="GO" id="GO:0005730">
    <property type="term" value="C:nucleolus"/>
    <property type="evidence" value="ECO:0007669"/>
    <property type="project" value="UniProtKB-SubCell"/>
</dbReference>
<reference evidence="8 9" key="1">
    <citation type="submission" date="2024-10" db="EMBL/GenBank/DDBJ databases">
        <title>Updated reference genomes for cyclostephanoid diatoms.</title>
        <authorList>
            <person name="Roberts W.R."/>
            <person name="Alverson A.J."/>
        </authorList>
    </citation>
    <scope>NUCLEOTIDE SEQUENCE [LARGE SCALE GENOMIC DNA]</scope>
    <source>
        <strain evidence="8 9">AJA232-27</strain>
    </source>
</reference>
<dbReference type="InterPro" id="IPR045056">
    <property type="entry name" value="Nop56/Nop58"/>
</dbReference>
<organism evidence="8 9">
    <name type="scientific">Discostella pseudostelligera</name>
    <dbReference type="NCBI Taxonomy" id="259834"/>
    <lineage>
        <taxon>Eukaryota</taxon>
        <taxon>Sar</taxon>
        <taxon>Stramenopiles</taxon>
        <taxon>Ochrophyta</taxon>
        <taxon>Bacillariophyta</taxon>
        <taxon>Coscinodiscophyceae</taxon>
        <taxon>Thalassiosirophycidae</taxon>
        <taxon>Stephanodiscales</taxon>
        <taxon>Stephanodiscaceae</taxon>
        <taxon>Discostella</taxon>
    </lineage>
</organism>
<dbReference type="Gene3D" id="1.10.287.4070">
    <property type="match status" value="1"/>
</dbReference>
<feature type="compositionally biased region" description="Basic and acidic residues" evidence="6">
    <location>
        <begin position="531"/>
        <end position="541"/>
    </location>
</feature>
<comment type="caution">
    <text evidence="8">The sequence shown here is derived from an EMBL/GenBank/DDBJ whole genome shotgun (WGS) entry which is preliminary data.</text>
</comment>
<keyword evidence="3" id="KW-0690">Ribosome biogenesis</keyword>
<dbReference type="PANTHER" id="PTHR10894:SF0">
    <property type="entry name" value="NUCLEOLAR PROTEIN 56"/>
    <property type="match status" value="1"/>
</dbReference>
<dbReference type="EMBL" id="JALLBG020000130">
    <property type="protein sequence ID" value="KAL3762943.1"/>
    <property type="molecule type" value="Genomic_DNA"/>
</dbReference>
<dbReference type="InterPro" id="IPR036070">
    <property type="entry name" value="Nop_dom_sf"/>
</dbReference>
<evidence type="ECO:0000256" key="1">
    <source>
        <dbReference type="ARBA" id="ARBA00004604"/>
    </source>
</evidence>
<proteinExistence type="inferred from homology"/>
<evidence type="ECO:0000259" key="7">
    <source>
        <dbReference type="PROSITE" id="PS51358"/>
    </source>
</evidence>
<evidence type="ECO:0000256" key="4">
    <source>
        <dbReference type="ARBA" id="ARBA00023242"/>
    </source>
</evidence>
<dbReference type="Gene3D" id="1.10.246.90">
    <property type="entry name" value="Nop domain"/>
    <property type="match status" value="1"/>
</dbReference>
<feature type="compositionally biased region" description="Basic residues" evidence="6">
    <location>
        <begin position="470"/>
        <end position="482"/>
    </location>
</feature>
<dbReference type="AlphaFoldDB" id="A0ABD3MGQ3"/>
<comment type="similarity">
    <text evidence="2">Belongs to the NOP5/NOP56 family.</text>
</comment>
<accession>A0ABD3MGQ3</accession>
<keyword evidence="4" id="KW-0539">Nucleus</keyword>
<feature type="region of interest" description="Disordered" evidence="6">
    <location>
        <begin position="457"/>
        <end position="494"/>
    </location>
</feature>
<dbReference type="PANTHER" id="PTHR10894">
    <property type="entry name" value="NUCLEOLAR PROTEIN 5 NUCLEOLAR PROTEIN NOP5 NOP58"/>
    <property type="match status" value="1"/>
</dbReference>
<dbReference type="FunFam" id="1.10.246.90:FF:000001">
    <property type="entry name" value="Nucleolar protein 56"/>
    <property type="match status" value="1"/>
</dbReference>
<evidence type="ECO:0000313" key="9">
    <source>
        <dbReference type="Proteomes" id="UP001530293"/>
    </source>
</evidence>
<comment type="subcellular location">
    <subcellularLocation>
        <location evidence="1">Nucleus</location>
        <location evidence="1">Nucleolus</location>
    </subcellularLocation>
</comment>
<keyword evidence="9" id="KW-1185">Reference proteome</keyword>
<evidence type="ECO:0000313" key="8">
    <source>
        <dbReference type="EMBL" id="KAL3762943.1"/>
    </source>
</evidence>
<gene>
    <name evidence="8" type="ORF">ACHAWU_001090</name>
</gene>
<dbReference type="InterPro" id="IPR012976">
    <property type="entry name" value="NOSIC"/>
</dbReference>
<sequence length="597" mass="65897">MSDAKSLFVLHEAAAGYALFEVVAFDEIGALLEGSMDTVTDLDRFSRAVKLKAFQPFESAEDALLSINAVSEHSCTDGLHAFLEMNLPKIKKKKEGKAAAFALGVIDPALATAIADGMPGLSCRSDETVREIIRGCRLHLTHYVKGLGAGSQEQAQLGLGHSYSRGKVKFNPARSDNMIIQSIALLDQMDKDLNTFAMRVREWYSWHFPELKELVKDNYMYARCAAFIQDKHTLCPGGEGGKGEEDGDEPEDKLPGLVEIIGDEDVANAVVTAARTSMGMDCSVVDMVNIVNFTQRMVKLAEYRKQLALYLTDKMSIVAPNLSALIGDTVAARLISKAGSLTNLAKAPASTVQILGAEKALFRALKTKGNTPKYGIIYHSTFIGRADGKNKGRISRYLANKCSIATRIDSFSDEPSSLYGQKLRDQVEERLKFYETGAAPRKNIDVMEEVARHLKAGQDAMDEDAEEAKKKKKKDKKASKKRKADDDEGDAAEDEQVIPCDQNIIARLLLSLMYFMQSFQAEKKSAKKMKKDASAKTPEKTVDDEETTPSKEKVCLPASADFSRELSTYHAHTIYRLCIQSSKKSSKKEKKKKKEKA</sequence>
<feature type="domain" description="Nop" evidence="7">
    <location>
        <begin position="318"/>
        <end position="436"/>
    </location>
</feature>
<feature type="region of interest" description="Disordered" evidence="6">
    <location>
        <begin position="528"/>
        <end position="557"/>
    </location>
</feature>
<protein>
    <recommendedName>
        <fullName evidence="5">Nucleolar protein 56</fullName>
    </recommendedName>
</protein>
<dbReference type="InterPro" id="IPR002687">
    <property type="entry name" value="Nop_dom"/>
</dbReference>
<evidence type="ECO:0000256" key="2">
    <source>
        <dbReference type="ARBA" id="ARBA00009211"/>
    </source>
</evidence>
<dbReference type="InterPro" id="IPR012974">
    <property type="entry name" value="NOP58/56_N"/>
</dbReference>
<dbReference type="GO" id="GO:0042254">
    <property type="term" value="P:ribosome biogenesis"/>
    <property type="evidence" value="ECO:0007669"/>
    <property type="project" value="UniProtKB-KW"/>
</dbReference>
<dbReference type="Pfam" id="PF01798">
    <property type="entry name" value="Nop"/>
    <property type="match status" value="1"/>
</dbReference>
<name>A0ABD3MGQ3_9STRA</name>
<dbReference type="InterPro" id="IPR042239">
    <property type="entry name" value="Nop_C"/>
</dbReference>
<evidence type="ECO:0000256" key="6">
    <source>
        <dbReference type="SAM" id="MobiDB-lite"/>
    </source>
</evidence>
<evidence type="ECO:0000256" key="5">
    <source>
        <dbReference type="ARBA" id="ARBA00040742"/>
    </source>
</evidence>
<dbReference type="FunFam" id="1.10.287.4070:FF:000002">
    <property type="entry name" value="Nucleolar protein 56"/>
    <property type="match status" value="1"/>
</dbReference>
<dbReference type="PROSITE" id="PS51358">
    <property type="entry name" value="NOP"/>
    <property type="match status" value="1"/>
</dbReference>